<feature type="region of interest" description="Disordered" evidence="1">
    <location>
        <begin position="201"/>
        <end position="283"/>
    </location>
</feature>
<dbReference type="AlphaFoldDB" id="A0A2K3DXP1"/>
<feature type="compositionally biased region" description="Low complexity" evidence="1">
    <location>
        <begin position="201"/>
        <end position="225"/>
    </location>
</feature>
<dbReference type="Gramene" id="PNW85287">
    <property type="protein sequence ID" value="PNW85287"/>
    <property type="gene ID" value="CHLRE_03g179600v5"/>
</dbReference>
<protein>
    <submittedName>
        <fullName evidence="2">Uncharacterized protein</fullName>
    </submittedName>
</protein>
<dbReference type="EMBL" id="CM008964">
    <property type="protein sequence ID" value="PNW85287.1"/>
    <property type="molecule type" value="Genomic_DNA"/>
</dbReference>
<accession>A0A2K3DXP1</accession>
<feature type="compositionally biased region" description="Low complexity" evidence="1">
    <location>
        <begin position="273"/>
        <end position="283"/>
    </location>
</feature>
<evidence type="ECO:0000313" key="2">
    <source>
        <dbReference type="EMBL" id="PNW85287.1"/>
    </source>
</evidence>
<dbReference type="KEGG" id="cre:CHLRE_03g179600v5"/>
<dbReference type="Proteomes" id="UP000006906">
    <property type="component" value="Chromosome 3"/>
</dbReference>
<feature type="compositionally biased region" description="Low complexity" evidence="1">
    <location>
        <begin position="101"/>
        <end position="121"/>
    </location>
</feature>
<dbReference type="RefSeq" id="XP_042926149.1">
    <property type="nucleotide sequence ID" value="XM_043061020.1"/>
</dbReference>
<gene>
    <name evidence="2" type="ORF">CHLRE_03g179600v5</name>
</gene>
<dbReference type="InParanoid" id="A0A2K3DXP1"/>
<feature type="compositionally biased region" description="Acidic residues" evidence="1">
    <location>
        <begin position="226"/>
        <end position="241"/>
    </location>
</feature>
<sequence>MSNNMSLTDAFFDLYGPPKNNGNGQPDSARSLGQAAQYVLGVDFPSGPWSPRFGLATPGAGYGSSASAEILNALGMVDNMTPRLLTGTHEPFPSSFSSELQPQHQQTEQPQQQQPEELAQMQHHHQRQHLLPQPPQLQLQPLNLPPLNLPPLSFQLNPGANATANTFVTDVTLGIHVKAEPRVSVSSGPLPAPLQQQLLLQQQSSDVQQRIQAEPPQQPQQQASAEEPEPEQLDDEDDESDSQGATTGGRGGRRRKPAAKSGRGAAKGGVGKKGQAAPKARAAAAVAAAAAAAVVEVSPGRVLYTGTVGSSGLMQTGEALPWSLSLQALNAQLAASSPPGSTAWPAEADS</sequence>
<proteinExistence type="predicted"/>
<keyword evidence="3" id="KW-1185">Reference proteome</keyword>
<reference evidence="2 3" key="1">
    <citation type="journal article" date="2007" name="Science">
        <title>The Chlamydomonas genome reveals the evolution of key animal and plant functions.</title>
        <authorList>
            <person name="Merchant S.S."/>
            <person name="Prochnik S.E."/>
            <person name="Vallon O."/>
            <person name="Harris E.H."/>
            <person name="Karpowicz S.J."/>
            <person name="Witman G.B."/>
            <person name="Terry A."/>
            <person name="Salamov A."/>
            <person name="Fritz-Laylin L.K."/>
            <person name="Marechal-Drouard L."/>
            <person name="Marshall W.F."/>
            <person name="Qu L.H."/>
            <person name="Nelson D.R."/>
            <person name="Sanderfoot A.A."/>
            <person name="Spalding M.H."/>
            <person name="Kapitonov V.V."/>
            <person name="Ren Q."/>
            <person name="Ferris P."/>
            <person name="Lindquist E."/>
            <person name="Shapiro H."/>
            <person name="Lucas S.M."/>
            <person name="Grimwood J."/>
            <person name="Schmutz J."/>
            <person name="Cardol P."/>
            <person name="Cerutti H."/>
            <person name="Chanfreau G."/>
            <person name="Chen C.L."/>
            <person name="Cognat V."/>
            <person name="Croft M.T."/>
            <person name="Dent R."/>
            <person name="Dutcher S."/>
            <person name="Fernandez E."/>
            <person name="Fukuzawa H."/>
            <person name="Gonzalez-Ballester D."/>
            <person name="Gonzalez-Halphen D."/>
            <person name="Hallmann A."/>
            <person name="Hanikenne M."/>
            <person name="Hippler M."/>
            <person name="Inwood W."/>
            <person name="Jabbari K."/>
            <person name="Kalanon M."/>
            <person name="Kuras R."/>
            <person name="Lefebvre P.A."/>
            <person name="Lemaire S.D."/>
            <person name="Lobanov A.V."/>
            <person name="Lohr M."/>
            <person name="Manuell A."/>
            <person name="Meier I."/>
            <person name="Mets L."/>
            <person name="Mittag M."/>
            <person name="Mittelmeier T."/>
            <person name="Moroney J.V."/>
            <person name="Moseley J."/>
            <person name="Napoli C."/>
            <person name="Nedelcu A.M."/>
            <person name="Niyogi K."/>
            <person name="Novoselov S.V."/>
            <person name="Paulsen I.T."/>
            <person name="Pazour G."/>
            <person name="Purton S."/>
            <person name="Ral J.P."/>
            <person name="Riano-Pachon D.M."/>
            <person name="Riekhof W."/>
            <person name="Rymarquis L."/>
            <person name="Schroda M."/>
            <person name="Stern D."/>
            <person name="Umen J."/>
            <person name="Willows R."/>
            <person name="Wilson N."/>
            <person name="Zimmer S.L."/>
            <person name="Allmer J."/>
            <person name="Balk J."/>
            <person name="Bisova K."/>
            <person name="Chen C.J."/>
            <person name="Elias M."/>
            <person name="Gendler K."/>
            <person name="Hauser C."/>
            <person name="Lamb M.R."/>
            <person name="Ledford H."/>
            <person name="Long J.C."/>
            <person name="Minagawa J."/>
            <person name="Page M.D."/>
            <person name="Pan J."/>
            <person name="Pootakham W."/>
            <person name="Roje S."/>
            <person name="Rose A."/>
            <person name="Stahlberg E."/>
            <person name="Terauchi A.M."/>
            <person name="Yang P."/>
            <person name="Ball S."/>
            <person name="Bowler C."/>
            <person name="Dieckmann C.L."/>
            <person name="Gladyshev V.N."/>
            <person name="Green P."/>
            <person name="Jorgensen R."/>
            <person name="Mayfield S."/>
            <person name="Mueller-Roeber B."/>
            <person name="Rajamani S."/>
            <person name="Sayre R.T."/>
            <person name="Brokstein P."/>
            <person name="Dubchak I."/>
            <person name="Goodstein D."/>
            <person name="Hornick L."/>
            <person name="Huang Y.W."/>
            <person name="Jhaveri J."/>
            <person name="Luo Y."/>
            <person name="Martinez D."/>
            <person name="Ngau W.C."/>
            <person name="Otillar B."/>
            <person name="Poliakov A."/>
            <person name="Porter A."/>
            <person name="Szajkowski L."/>
            <person name="Werner G."/>
            <person name="Zhou K."/>
            <person name="Grigoriev I.V."/>
            <person name="Rokhsar D.S."/>
            <person name="Grossman A.R."/>
        </authorList>
    </citation>
    <scope>NUCLEOTIDE SEQUENCE [LARGE SCALE GENOMIC DNA]</scope>
    <source>
        <strain evidence="3">CC-503</strain>
    </source>
</reference>
<feature type="region of interest" description="Disordered" evidence="1">
    <location>
        <begin position="84"/>
        <end position="129"/>
    </location>
</feature>
<organism evidence="2 3">
    <name type="scientific">Chlamydomonas reinhardtii</name>
    <name type="common">Chlamydomonas smithii</name>
    <dbReference type="NCBI Taxonomy" id="3055"/>
    <lineage>
        <taxon>Eukaryota</taxon>
        <taxon>Viridiplantae</taxon>
        <taxon>Chlorophyta</taxon>
        <taxon>core chlorophytes</taxon>
        <taxon>Chlorophyceae</taxon>
        <taxon>CS clade</taxon>
        <taxon>Chlamydomonadales</taxon>
        <taxon>Chlamydomonadaceae</taxon>
        <taxon>Chlamydomonas</taxon>
    </lineage>
</organism>
<name>A0A2K3DXP1_CHLRE</name>
<dbReference type="GeneID" id="66052893"/>
<evidence type="ECO:0000313" key="3">
    <source>
        <dbReference type="Proteomes" id="UP000006906"/>
    </source>
</evidence>
<evidence type="ECO:0000256" key="1">
    <source>
        <dbReference type="SAM" id="MobiDB-lite"/>
    </source>
</evidence>